<gene>
    <name evidence="3" type="ORF">OS889_09650</name>
</gene>
<feature type="compositionally biased region" description="Low complexity" evidence="1">
    <location>
        <begin position="114"/>
        <end position="135"/>
    </location>
</feature>
<sequence>MHSPPPSDSDAAVSDAREPDDPTAATTRRSLVAALASVGISLPLAGCGLPGTSSPETDYRTAGSTASPSSGTDANLGPAPTLVGPWPQARADAANTGAAESTAPTSDPSVRWETTAAGTVGAAVGVPGPSGPTASFETGDGDDSEAAVYAVAEDGRVAAVDGDGTVRWRTTVEAGRFPPSAADGRVVVPARERLTVLDADTGELRRTIDVPGGILYAPTLDGGRAFVGTFSGGVVAVDLASGEQLWQAGEPSRAFPPVVVDGVAYVAARRWDADDGGGSGDAGVLVAVDVESGTVRWTEPLEGHPTAPPGVHDGVVFAGTHRGAVHAVEAGSGRERWRETVGDWVTRGPTAAADGVYVVVLGEGPAKLTPDGSVAWRTGEGDGPGLEVGTNPVLTDEAALFGGTEGLVAVGRDDGAVRWRAPTDGAVQFDVRVEDGTAYAGDRYGTVVAVDAASGEQRWTLPFQPETVPGPVVGPRTVAGGSRDGGTYDLLAVDGLELGVVGSIGGTGLTPAFLDGADGSRETLLAGGTDGSFARVRTIDYGDAPGADLPPTATPTAIPGPGEPTITPTPHIDFPEPESLWESTPEVEPRSPITYADGWGYVGTSEGVAAVDARTGSLRLRRGLGSPVPGAPAVVDDRLFAATRAGRLVALEVVTDGRSGSTADTDVAWEVSLDGDVRSGPAVADGSVYVADESGTVTAVGVDGDRRWSQSLDGAIYGGVAVAGGHVFVGTTAGEVVALAREGGSVAWRAPAEGAIHASPAVATEADGTGGTGEAGTATVYAGDHAGTLSAFDAAKGDVRWRLSLGRWADAPPALGHGAVFLADGTGRVYAVVGE</sequence>
<dbReference type="RefSeq" id="WP_372389433.1">
    <property type="nucleotide sequence ID" value="NZ_JBGNYA010000001.1"/>
</dbReference>
<keyword evidence="4" id="KW-1185">Reference proteome</keyword>
<dbReference type="InterPro" id="IPR002372">
    <property type="entry name" value="PQQ_rpt_dom"/>
</dbReference>
<proteinExistence type="predicted"/>
<dbReference type="Gene3D" id="2.40.10.480">
    <property type="match status" value="2"/>
</dbReference>
<dbReference type="Gene3D" id="2.40.128.630">
    <property type="match status" value="1"/>
</dbReference>
<evidence type="ECO:0000256" key="1">
    <source>
        <dbReference type="SAM" id="MobiDB-lite"/>
    </source>
</evidence>
<reference evidence="3 4" key="1">
    <citation type="submission" date="2024-08" db="EMBL/GenBank/DDBJ databases">
        <title>Halobellus sp. MBLA0158 whole genome sequence.</title>
        <authorList>
            <person name="Hwang C.Y."/>
            <person name="Cho E.-S."/>
            <person name="Seo M.-J."/>
        </authorList>
    </citation>
    <scope>NUCLEOTIDE SEQUENCE [LARGE SCALE GENOMIC DNA]</scope>
    <source>
        <strain evidence="3 4">MBLA0158</strain>
    </source>
</reference>
<feature type="domain" description="Pyrrolo-quinoline quinone repeat" evidence="2">
    <location>
        <begin position="283"/>
        <end position="485"/>
    </location>
</feature>
<evidence type="ECO:0000313" key="3">
    <source>
        <dbReference type="EMBL" id="MFA1611264.1"/>
    </source>
</evidence>
<dbReference type="InterPro" id="IPR018391">
    <property type="entry name" value="PQQ_b-propeller_rpt"/>
</dbReference>
<evidence type="ECO:0000313" key="4">
    <source>
        <dbReference type="Proteomes" id="UP001570511"/>
    </source>
</evidence>
<evidence type="ECO:0000259" key="2">
    <source>
        <dbReference type="Pfam" id="PF13360"/>
    </source>
</evidence>
<dbReference type="EMBL" id="JBGNYA010000001">
    <property type="protein sequence ID" value="MFA1611264.1"/>
    <property type="molecule type" value="Genomic_DNA"/>
</dbReference>
<dbReference type="PANTHER" id="PTHR34512:SF30">
    <property type="entry name" value="OUTER MEMBRANE PROTEIN ASSEMBLY FACTOR BAMB"/>
    <property type="match status" value="1"/>
</dbReference>
<feature type="region of interest" description="Disordered" evidence="1">
    <location>
        <begin position="44"/>
        <end position="141"/>
    </location>
</feature>
<dbReference type="Proteomes" id="UP001570511">
    <property type="component" value="Unassembled WGS sequence"/>
</dbReference>
<dbReference type="SUPFAM" id="SSF50998">
    <property type="entry name" value="Quinoprotein alcohol dehydrogenase-like"/>
    <property type="match status" value="4"/>
</dbReference>
<protein>
    <submittedName>
        <fullName evidence="3">PQQ-binding-like beta-propeller repeat protein</fullName>
    </submittedName>
</protein>
<dbReference type="Pfam" id="PF13360">
    <property type="entry name" value="PQQ_2"/>
    <property type="match status" value="5"/>
</dbReference>
<feature type="region of interest" description="Disordered" evidence="1">
    <location>
        <begin position="1"/>
        <end position="28"/>
    </location>
</feature>
<accession>A0ABD5MFA6</accession>
<dbReference type="PANTHER" id="PTHR34512">
    <property type="entry name" value="CELL SURFACE PROTEIN"/>
    <property type="match status" value="1"/>
</dbReference>
<feature type="domain" description="Pyrrolo-quinoline quinone repeat" evidence="2">
    <location>
        <begin position="769"/>
        <end position="832"/>
    </location>
</feature>
<organism evidence="3 4">
    <name type="scientific">Halobellus rubicundus</name>
    <dbReference type="NCBI Taxonomy" id="2996466"/>
    <lineage>
        <taxon>Archaea</taxon>
        <taxon>Methanobacteriati</taxon>
        <taxon>Methanobacteriota</taxon>
        <taxon>Stenosarchaea group</taxon>
        <taxon>Halobacteria</taxon>
        <taxon>Halobacteriales</taxon>
        <taxon>Haloferacaceae</taxon>
        <taxon>Halobellus</taxon>
    </lineage>
</organism>
<feature type="compositionally biased region" description="Low complexity" evidence="1">
    <location>
        <begin position="61"/>
        <end position="72"/>
    </location>
</feature>
<comment type="caution">
    <text evidence="3">The sequence shown here is derived from an EMBL/GenBank/DDBJ whole genome shotgun (WGS) entry which is preliminary data.</text>
</comment>
<dbReference type="AlphaFoldDB" id="A0ABD5MFA6"/>
<dbReference type="Gene3D" id="2.130.10.10">
    <property type="entry name" value="YVTN repeat-like/Quinoprotein amine dehydrogenase"/>
    <property type="match status" value="3"/>
</dbReference>
<name>A0ABD5MFA6_9EURY</name>
<feature type="domain" description="Pyrrolo-quinoline quinone repeat" evidence="2">
    <location>
        <begin position="579"/>
        <end position="657"/>
    </location>
</feature>
<feature type="compositionally biased region" description="Polar residues" evidence="1">
    <location>
        <begin position="98"/>
        <end position="108"/>
    </location>
</feature>
<dbReference type="InterPro" id="IPR011047">
    <property type="entry name" value="Quinoprotein_ADH-like_sf"/>
</dbReference>
<dbReference type="InterPro" id="IPR015943">
    <property type="entry name" value="WD40/YVTN_repeat-like_dom_sf"/>
</dbReference>
<dbReference type="SMART" id="SM00564">
    <property type="entry name" value="PQQ"/>
    <property type="match status" value="12"/>
</dbReference>
<feature type="domain" description="Pyrrolo-quinoline quinone repeat" evidence="2">
    <location>
        <begin position="694"/>
        <end position="764"/>
    </location>
</feature>
<feature type="domain" description="Pyrrolo-quinoline quinone repeat" evidence="2">
    <location>
        <begin position="154"/>
        <end position="255"/>
    </location>
</feature>